<dbReference type="InterPro" id="IPR036259">
    <property type="entry name" value="MFS_trans_sf"/>
</dbReference>
<evidence type="ECO:0000256" key="5">
    <source>
        <dbReference type="ARBA" id="ARBA00023136"/>
    </source>
</evidence>
<dbReference type="STRING" id="123320.SAMN06309945_1477"/>
<evidence type="ECO:0000259" key="7">
    <source>
        <dbReference type="PROSITE" id="PS50850"/>
    </source>
</evidence>
<keyword evidence="2" id="KW-0813">Transport</keyword>
<evidence type="ECO:0000256" key="2">
    <source>
        <dbReference type="ARBA" id="ARBA00022448"/>
    </source>
</evidence>
<feature type="transmembrane region" description="Helical" evidence="6">
    <location>
        <begin position="137"/>
        <end position="159"/>
    </location>
</feature>
<dbReference type="Proteomes" id="UP000190857">
    <property type="component" value="Unassembled WGS sequence"/>
</dbReference>
<dbReference type="PANTHER" id="PTHR42718">
    <property type="entry name" value="MAJOR FACILITATOR SUPERFAMILY MULTIDRUG TRANSPORTER MFSC"/>
    <property type="match status" value="1"/>
</dbReference>
<keyword evidence="3 6" id="KW-0812">Transmembrane</keyword>
<feature type="transmembrane region" description="Helical" evidence="6">
    <location>
        <begin position="250"/>
        <end position="272"/>
    </location>
</feature>
<dbReference type="EMBL" id="FUZP01000001">
    <property type="protein sequence ID" value="SKC49931.1"/>
    <property type="molecule type" value="Genomic_DNA"/>
</dbReference>
<dbReference type="OrthoDB" id="4332123at2"/>
<evidence type="ECO:0000256" key="1">
    <source>
        <dbReference type="ARBA" id="ARBA00004651"/>
    </source>
</evidence>
<keyword evidence="4 6" id="KW-1133">Transmembrane helix</keyword>
<feature type="transmembrane region" description="Helical" evidence="6">
    <location>
        <begin position="44"/>
        <end position="67"/>
    </location>
</feature>
<evidence type="ECO:0000256" key="6">
    <source>
        <dbReference type="SAM" id="Phobius"/>
    </source>
</evidence>
<dbReference type="GO" id="GO:0022857">
    <property type="term" value="F:transmembrane transporter activity"/>
    <property type="evidence" value="ECO:0007669"/>
    <property type="project" value="InterPro"/>
</dbReference>
<name>A0A1T5JEP0_9MICO</name>
<feature type="transmembrane region" description="Helical" evidence="6">
    <location>
        <begin position="217"/>
        <end position="238"/>
    </location>
</feature>
<feature type="domain" description="Major facilitator superfamily (MFS) profile" evidence="7">
    <location>
        <begin position="9"/>
        <end position="412"/>
    </location>
</feature>
<feature type="transmembrane region" description="Helical" evidence="6">
    <location>
        <begin position="104"/>
        <end position="125"/>
    </location>
</feature>
<dbReference type="AlphaFoldDB" id="A0A1T5JEP0"/>
<feature type="transmembrane region" description="Helical" evidence="6">
    <location>
        <begin position="386"/>
        <end position="405"/>
    </location>
</feature>
<keyword evidence="9" id="KW-1185">Reference proteome</keyword>
<dbReference type="SUPFAM" id="SSF103473">
    <property type="entry name" value="MFS general substrate transporter"/>
    <property type="match status" value="1"/>
</dbReference>
<keyword evidence="5 6" id="KW-0472">Membrane</keyword>
<feature type="transmembrane region" description="Helical" evidence="6">
    <location>
        <begin position="74"/>
        <end position="92"/>
    </location>
</feature>
<reference evidence="8 9" key="1">
    <citation type="submission" date="2017-02" db="EMBL/GenBank/DDBJ databases">
        <authorList>
            <person name="Peterson S.W."/>
        </authorList>
    </citation>
    <scope>NUCLEOTIDE SEQUENCE [LARGE SCALE GENOMIC DNA]</scope>
    <source>
        <strain evidence="8 9">VKM Ac-2059</strain>
    </source>
</reference>
<proteinExistence type="predicted"/>
<evidence type="ECO:0000256" key="3">
    <source>
        <dbReference type="ARBA" id="ARBA00022692"/>
    </source>
</evidence>
<feature type="transmembrane region" description="Helical" evidence="6">
    <location>
        <begin position="308"/>
        <end position="332"/>
    </location>
</feature>
<dbReference type="GO" id="GO:0005886">
    <property type="term" value="C:plasma membrane"/>
    <property type="evidence" value="ECO:0007669"/>
    <property type="project" value="UniProtKB-SubCell"/>
</dbReference>
<dbReference type="Gene3D" id="1.20.1250.20">
    <property type="entry name" value="MFS general substrate transporter like domains"/>
    <property type="match status" value="2"/>
</dbReference>
<sequence length="440" mass="47365">MNSRRSWLVFGIGVFAYIAAVMQRTTLGVAGVSAVDRFDASAAALSSIAVLQLIVYAAMQVPVGVLIDRLGPRVLIMSGLVMLVIGQSLMAFAEVIPQAIGGRILVGAGDAAIFVSVMRLVTSWFQGRIVPQLSQWVGNLGQLGQVLSAIPFAFVLHSFGWQPAFLFAAAMAALALVLGLACIRDRPRDSIEPPRVSSWGEALHQLKLSFKRPGTQLGFWAHFVTQSSGTVFSLLWGIPFLVYGLGYTEGFAAAMLLVIVGSGVVFGPLLGLLTARYPYRRSNLVLGIVFAMAVAWTAVLLWPGTPPFWLVLLLLIVLGAGGPGSLIGFDFARTFNPTRVLGSANGVVNVGGFLASFVMMFLIGTVLDALGHGADSPSELYSLDSFRAAFCVQYVVIGAGVVMLLHARRRTRRRQNEEEGIRVAPIWVALVHKLRRGRRR</sequence>
<organism evidence="8 9">
    <name type="scientific">Okibacterium fritillariae</name>
    <dbReference type="NCBI Taxonomy" id="123320"/>
    <lineage>
        <taxon>Bacteria</taxon>
        <taxon>Bacillati</taxon>
        <taxon>Actinomycetota</taxon>
        <taxon>Actinomycetes</taxon>
        <taxon>Micrococcales</taxon>
        <taxon>Microbacteriaceae</taxon>
        <taxon>Okibacterium</taxon>
    </lineage>
</organism>
<evidence type="ECO:0000256" key="4">
    <source>
        <dbReference type="ARBA" id="ARBA00022989"/>
    </source>
</evidence>
<dbReference type="InterPro" id="IPR020846">
    <property type="entry name" value="MFS_dom"/>
</dbReference>
<feature type="transmembrane region" description="Helical" evidence="6">
    <location>
        <begin position="165"/>
        <end position="183"/>
    </location>
</feature>
<dbReference type="PANTHER" id="PTHR42718:SF9">
    <property type="entry name" value="MAJOR FACILITATOR SUPERFAMILY MULTIDRUG TRANSPORTER MFSC"/>
    <property type="match status" value="1"/>
</dbReference>
<dbReference type="PROSITE" id="PS50850">
    <property type="entry name" value="MFS"/>
    <property type="match status" value="1"/>
</dbReference>
<protein>
    <submittedName>
        <fullName evidence="8">Sugar phosphate permease</fullName>
    </submittedName>
</protein>
<gene>
    <name evidence="8" type="ORF">SAMN06309945_1477</name>
</gene>
<comment type="subcellular location">
    <subcellularLocation>
        <location evidence="1">Cell membrane</location>
        <topology evidence="1">Multi-pass membrane protein</topology>
    </subcellularLocation>
</comment>
<dbReference type="Pfam" id="PF07690">
    <property type="entry name" value="MFS_1"/>
    <property type="match status" value="1"/>
</dbReference>
<dbReference type="InterPro" id="IPR011701">
    <property type="entry name" value="MFS"/>
</dbReference>
<feature type="transmembrane region" description="Helical" evidence="6">
    <location>
        <begin position="344"/>
        <end position="366"/>
    </location>
</feature>
<dbReference type="RefSeq" id="WP_079727502.1">
    <property type="nucleotide sequence ID" value="NZ_FUZP01000001.1"/>
</dbReference>
<dbReference type="CDD" id="cd06174">
    <property type="entry name" value="MFS"/>
    <property type="match status" value="1"/>
</dbReference>
<evidence type="ECO:0000313" key="9">
    <source>
        <dbReference type="Proteomes" id="UP000190857"/>
    </source>
</evidence>
<feature type="transmembrane region" description="Helical" evidence="6">
    <location>
        <begin position="284"/>
        <end position="302"/>
    </location>
</feature>
<evidence type="ECO:0000313" key="8">
    <source>
        <dbReference type="EMBL" id="SKC49931.1"/>
    </source>
</evidence>
<accession>A0A1T5JEP0</accession>